<dbReference type="InterPro" id="IPR040604">
    <property type="entry name" value="DUF5632"/>
</dbReference>
<comment type="caution">
    <text evidence="5">The sequence shown here is derived from an EMBL/GenBank/DDBJ whole genome shotgun (WGS) entry which is preliminary data.</text>
</comment>
<feature type="coiled-coil region" evidence="1">
    <location>
        <begin position="81"/>
        <end position="108"/>
    </location>
</feature>
<evidence type="ECO:0000313" key="6">
    <source>
        <dbReference type="Proteomes" id="UP000236318"/>
    </source>
</evidence>
<feature type="domain" description="DUF5631" evidence="3">
    <location>
        <begin position="441"/>
        <end position="535"/>
    </location>
</feature>
<feature type="domain" description="DUF5632" evidence="4">
    <location>
        <begin position="336"/>
        <end position="416"/>
    </location>
</feature>
<feature type="compositionally biased region" description="Acidic residues" evidence="2">
    <location>
        <begin position="257"/>
        <end position="291"/>
    </location>
</feature>
<evidence type="ECO:0000313" key="5">
    <source>
        <dbReference type="EMBL" id="SOX56781.1"/>
    </source>
</evidence>
<dbReference type="InterPro" id="IPR040833">
    <property type="entry name" value="DUF5631"/>
</dbReference>
<organism evidence="5 6">
    <name type="scientific">Mycobacterium ahvazicum</name>
    <dbReference type="NCBI Taxonomy" id="1964395"/>
    <lineage>
        <taxon>Bacteria</taxon>
        <taxon>Bacillati</taxon>
        <taxon>Actinomycetota</taxon>
        <taxon>Actinomycetes</taxon>
        <taxon>Mycobacteriales</taxon>
        <taxon>Mycobacteriaceae</taxon>
        <taxon>Mycobacterium</taxon>
        <taxon>Mycobacterium simiae complex</taxon>
    </lineage>
</organism>
<feature type="compositionally biased region" description="Acidic residues" evidence="2">
    <location>
        <begin position="311"/>
        <end position="321"/>
    </location>
</feature>
<name>A0A2K4YJ15_9MYCO</name>
<evidence type="ECO:0000256" key="2">
    <source>
        <dbReference type="SAM" id="MobiDB-lite"/>
    </source>
</evidence>
<feature type="compositionally biased region" description="Low complexity" evidence="2">
    <location>
        <begin position="163"/>
        <end position="181"/>
    </location>
</feature>
<keyword evidence="6" id="KW-1185">Reference proteome</keyword>
<protein>
    <recommendedName>
        <fullName evidence="7">Vegetative cell wall protein</fullName>
    </recommendedName>
</protein>
<keyword evidence="1" id="KW-0175">Coiled coil</keyword>
<evidence type="ECO:0008006" key="7">
    <source>
        <dbReference type="Google" id="ProtNLM"/>
    </source>
</evidence>
<feature type="region of interest" description="Disordered" evidence="2">
    <location>
        <begin position="159"/>
        <end position="337"/>
    </location>
</feature>
<dbReference type="Proteomes" id="UP000236318">
    <property type="component" value="Unassembled WGS sequence"/>
</dbReference>
<accession>A0A2K4YJ15</accession>
<feature type="region of interest" description="Disordered" evidence="2">
    <location>
        <begin position="415"/>
        <end position="434"/>
    </location>
</feature>
<dbReference type="Pfam" id="PF18646">
    <property type="entry name" value="DUF5632"/>
    <property type="match status" value="1"/>
</dbReference>
<reference evidence="5" key="1">
    <citation type="submission" date="2018-01" db="EMBL/GenBank/DDBJ databases">
        <authorList>
            <consortium name="Urmite Genomes"/>
        </authorList>
    </citation>
    <scope>NUCLEOTIDE SEQUENCE [LARGE SCALE GENOMIC DNA]</scope>
    <source>
        <strain evidence="5">AFP003</strain>
    </source>
</reference>
<gene>
    <name evidence="5" type="ORF">MAAFP003_5492</name>
</gene>
<feature type="compositionally biased region" description="Acidic residues" evidence="2">
    <location>
        <begin position="239"/>
        <end position="249"/>
    </location>
</feature>
<proteinExistence type="predicted"/>
<evidence type="ECO:0000259" key="3">
    <source>
        <dbReference type="Pfam" id="PF18645"/>
    </source>
</evidence>
<evidence type="ECO:0000259" key="4">
    <source>
        <dbReference type="Pfam" id="PF18646"/>
    </source>
</evidence>
<dbReference type="EMBL" id="FXEG02000006">
    <property type="protein sequence ID" value="SOX56781.1"/>
    <property type="molecule type" value="Genomic_DNA"/>
</dbReference>
<sequence>MPAFSSPVDCTPWVIGGLWPAELSTATDETATLAEYLEKDLQRITASANKQLGMVKRAGLTDVGRRAAEARVIDEARARAVRRVESTIRQLELMKAQTRARLQTAQVARRFSTADLEKTQVIPAVPAAEPDVAAPATAETEVIPVVPVKQPEIRSRTLDQTQVIPVIPAEPELPVEEPSVSADHDDASGGRHRAPSEEPTVDVAVPLRQDVSAAAVDAESETARLQKLVPPAEPAVSEPEPEPEPEVVSEPEREPEPEPEPEPEAVSEPEPEPEPEAVSEPEPEAVSEPEPEVVGQPEPEPEPELLVVSEPDPEPEPELEAEPQPVPAPAAPAVVESDSERLHRLLSHVVRQEPGLNWAVGDLADGTTLLVTDLAHGWIPPGIALPVGVRLLAPGRRRGKAAALLGEATRTATYTPGDRVGRATDFPPTDSSVQARELPPVEDLGWELGRVTHWRDGLPRLVHTLAKAATSGTGVVEEEADLLRVHLDTARYQLLSQYPDVVPTLLLNCLLLAATESSVAGDVTSANYHLAWFQKLDEPPVSQWSAES</sequence>
<dbReference type="AlphaFoldDB" id="A0A2K4YJ15"/>
<evidence type="ECO:0000256" key="1">
    <source>
        <dbReference type="SAM" id="Coils"/>
    </source>
</evidence>
<dbReference type="Pfam" id="PF18645">
    <property type="entry name" value="DUF5631"/>
    <property type="match status" value="1"/>
</dbReference>